<accession>A0A4Q5LBQ1</accession>
<dbReference type="AlphaFoldDB" id="A0A4Q5LBQ1"/>
<dbReference type="RefSeq" id="WP_129921591.1">
    <property type="nucleotide sequence ID" value="NZ_SEWE01000026.1"/>
</dbReference>
<proteinExistence type="predicted"/>
<dbReference type="Proteomes" id="UP000294155">
    <property type="component" value="Unassembled WGS sequence"/>
</dbReference>
<comment type="caution">
    <text evidence="2">The sequence shown here is derived from an EMBL/GenBank/DDBJ whole genome shotgun (WGS) entry which is preliminary data.</text>
</comment>
<protein>
    <submittedName>
        <fullName evidence="2">DUF4270 family protein</fullName>
    </submittedName>
</protein>
<dbReference type="OrthoDB" id="1092930at2"/>
<evidence type="ECO:0000313" key="3">
    <source>
        <dbReference type="Proteomes" id="UP000294155"/>
    </source>
</evidence>
<feature type="signal peptide" evidence="1">
    <location>
        <begin position="1"/>
        <end position="26"/>
    </location>
</feature>
<keyword evidence="1" id="KW-0732">Signal</keyword>
<sequence>MNWLASSAFRVASVSLFSTALLFATAGCEDPNELGVELPGTTPINTEYRDFPVTASTVRQSPVETLNSTRFLVGRVQDTKVGTTTAKAFLNLQVLTAATLPSQFTDPILDSVVVVAGFDQVYGSSASPVSFDVYALTSPLSERATYNSASNVPLGSLIGAGRKSSLTRTKVEQQSNGLKTKILVNGVSVDSTTAVTVPDRTARLTLYRKAAGSLSEVPSALMQSIFTALKDKNTSFTQTTLNNLWKGMAIVPSDNFTGAVVGFNRTLESRVLFYYHINGADVTPEPYQIFFGNSTGANAARVFTQLQTAFVAPFDQLTDPTKSVAPSAPDQVAYMQEGLGLGTKLVIPGLADLLANSQGLAINRAELIVPLKPFTNVVFPAPKQAVVYELGADNKILQRTVNISPVERLVQADGANQQGAGTNATAAFYDISPTNKYYSISMTSYLQSYVYDLLGGERPAALMFYPVVRYSTTSLDLSLNRAALDAQNIKLRVYFSKLR</sequence>
<evidence type="ECO:0000256" key="1">
    <source>
        <dbReference type="SAM" id="SignalP"/>
    </source>
</evidence>
<dbReference type="InterPro" id="IPR025366">
    <property type="entry name" value="DUF4270"/>
</dbReference>
<name>A0A4Q5LBQ1_9BACT</name>
<dbReference type="Pfam" id="PF14092">
    <property type="entry name" value="DUF4270"/>
    <property type="match status" value="1"/>
</dbReference>
<gene>
    <name evidence="2" type="ORF">EWM57_13045</name>
</gene>
<keyword evidence="3" id="KW-1185">Reference proteome</keyword>
<evidence type="ECO:0000313" key="2">
    <source>
        <dbReference type="EMBL" id="RYU78717.1"/>
    </source>
</evidence>
<dbReference type="EMBL" id="SEWE01000026">
    <property type="protein sequence ID" value="RYU78717.1"/>
    <property type="molecule type" value="Genomic_DNA"/>
</dbReference>
<organism evidence="2 3">
    <name type="scientific">Hymenobacter persicinus</name>
    <dbReference type="NCBI Taxonomy" id="2025506"/>
    <lineage>
        <taxon>Bacteria</taxon>
        <taxon>Pseudomonadati</taxon>
        <taxon>Bacteroidota</taxon>
        <taxon>Cytophagia</taxon>
        <taxon>Cytophagales</taxon>
        <taxon>Hymenobacteraceae</taxon>
        <taxon>Hymenobacter</taxon>
    </lineage>
</organism>
<feature type="chain" id="PRO_5020326445" evidence="1">
    <location>
        <begin position="27"/>
        <end position="499"/>
    </location>
</feature>
<reference evidence="2 3" key="1">
    <citation type="submission" date="2019-02" db="EMBL/GenBank/DDBJ databases">
        <title>Bacterial novel species isolated from soil.</title>
        <authorList>
            <person name="Jung H.-Y."/>
        </authorList>
    </citation>
    <scope>NUCLEOTIDE SEQUENCE [LARGE SCALE GENOMIC DNA]</scope>
    <source>
        <strain evidence="2 3">1-3-3-3</strain>
    </source>
</reference>